<evidence type="ECO:0000313" key="1">
    <source>
        <dbReference type="EMBL" id="KAJ8131366.1"/>
    </source>
</evidence>
<proteinExistence type="predicted"/>
<name>A0ACC2JV81_9PEZI</name>
<comment type="caution">
    <text evidence="1">The sequence shown here is derived from an EMBL/GenBank/DDBJ whole genome shotgun (WGS) entry which is preliminary data.</text>
</comment>
<accession>A0ACC2JV81</accession>
<evidence type="ECO:0000313" key="2">
    <source>
        <dbReference type="Proteomes" id="UP001153332"/>
    </source>
</evidence>
<sequence length="1764" mass="195117">MKPKGDVPDIAKGESLAAHSNAEILLSHDVEGLTTLWDLLPLPEPQQDNLPSKGQAPVDLDVVVVHGFFGAQQSPWQNPGAGSSEWLHSWRNRDCRVMNFNYDATNFLSGVHTRKCIRRLAIKLLDDLQGARQESKQKRNILFVAHDLGGIIVKDALMVSGLRSTPYAEIFDFTRVLVFYGCPHRSLNDDEMEDKLTRFLYRSCSPDESNLPLLGQSMTALARAVIDINQLYIDSKHTLQCYILSIYAESDTTVDKVFDHLTSTMGVPFEVRFACGSEGDRNNVENRVSRIISLAKANIDSMVNERTLLSAASPLSTLISGPGPSHPFSWISNNSQYKSWHNQRNPQLLYLYGNSDTQSAAEYIFYDLDNLYRETNGQVVVYFSFDRYDNRRDSIQHMLATIQAQMLGHFPVLNDTFKSQLDQHRYDRSLHITDLLYWFEEYKCRGEVEGISCVLNHLDECEPTSRDLFLNHLRYISQSQERPFRFIITSRQPGALLEELSNWPALDLDSSTYQLNQNSSTVSYGFLRRIHSNVRGFRNAFEKEIHSIDELETDVRNLILQHIAQDERWPSEISIRDMFGSLQEITLESVICKILNDVPDKSFVLQVLTLILYAVRPPTVWELGAFTHIVTHDNSSDLSTWVGLTNDIRDKLQVWLAGIVTLSQTEAFISSRRIREALLAELSNTSGQHYMAGCLAPKVAHAKLAKYCLRYLSSETAKNGLAKVHAMTRNANLHLAMFCDRTSMLDYATQFWVHHFALSLDSQLCDGGLTAELESFNESGIVLSWSKARWSLGNPFTRSQQPAESLYPILAGAGLAAQAVVWCRGDGDLSTAIVEASFNGSVQTVRSLLPRARYSVDTLQETLIGAGSYGDEATWVGLVTNIHEKYPDFPWGTQARLVRRASWLGQVKALRKLLEVGCPADERDQRGEWGHTPLRLAVYMNNVNVAKVLLQYGADPKQISDGGRTLIHSASIMGNVDIIKLLSDRGADLDATDDLFATAMYHACLRSNYKVVEALISLGADPNIKTTKNQDKPAWSPLTCAIAEEHIDCAHAILNTRVNINTLGVHGVPLRYAVNQGLLGICQKLLASDEVDPNYHPLSPPMLVQAAISSKSGNRFNIIKLLIEKGANVDEADIYKQTALWCTCFSDDSQMLATVALLLEHKADVNSQTKNGSSPLHVAVSQRNVKLLELLVKQDEVNLDILNGNNETPLILACASEELARVLLEAGANPNTQPGSIYEPLAEAIKRGSESVVKLLVRHGARIEPPENLRGEWYLEPMVLALRRGRSDIVRILADGGANVNRVFDSGHSLVHTALNSDALGALLEFRPKLDVQDKYGYGPLHAVNGDTSVENVKLLIRAGANINLVSNNNTTPLIEALLEGNEEVANYLLSKNASTSIISRAHGGALHVACSSGMVGIVKRLIGRGMDVNMVVDGSGSPLSALFNDFSGRGTTPEMQTNVLDVLIEAGADVTIPTGLTFGTVGVAAAWSGTDEHISKLISKGTSFVAKDSMGRQPLHIAAVRGDTEIFTVILNVSHGPIERDHCGRSIVSWAAQGGNIEILEKASRLIGDKSINEKDKMGWTPLCWAARGMGVNSVMHLRYDSTQNVTPTIDDEKAVIMALLKKGADNSVKSEIKGKEYTPEGIATYHNRDKSIIELLAPRGSNSTSPGEKRLRETGGTCCFCLFCCWGIRYDCKTCGDFLLCYKCYESKHKIHPLSHEFKEFGVEFEPSSEILPSRHSSPSHSTTDDSSSSDSSSEDESEDEA</sequence>
<dbReference type="Proteomes" id="UP001153332">
    <property type="component" value="Unassembled WGS sequence"/>
</dbReference>
<organism evidence="1 2">
    <name type="scientific">Lasiodiplodia mahajangana</name>
    <dbReference type="NCBI Taxonomy" id="1108764"/>
    <lineage>
        <taxon>Eukaryota</taxon>
        <taxon>Fungi</taxon>
        <taxon>Dikarya</taxon>
        <taxon>Ascomycota</taxon>
        <taxon>Pezizomycotina</taxon>
        <taxon>Dothideomycetes</taxon>
        <taxon>Dothideomycetes incertae sedis</taxon>
        <taxon>Botryosphaeriales</taxon>
        <taxon>Botryosphaeriaceae</taxon>
        <taxon>Lasiodiplodia</taxon>
    </lineage>
</organism>
<dbReference type="EMBL" id="JAPUUL010000305">
    <property type="protein sequence ID" value="KAJ8131366.1"/>
    <property type="molecule type" value="Genomic_DNA"/>
</dbReference>
<protein>
    <submittedName>
        <fullName evidence="1">Uncharacterized protein</fullName>
    </submittedName>
</protein>
<keyword evidence="2" id="KW-1185">Reference proteome</keyword>
<gene>
    <name evidence="1" type="ORF">O1611_g2263</name>
</gene>
<reference evidence="1" key="1">
    <citation type="submission" date="2022-12" db="EMBL/GenBank/DDBJ databases">
        <title>Genome Sequence of Lasiodiplodia mahajangana.</title>
        <authorList>
            <person name="Buettner E."/>
        </authorList>
    </citation>
    <scope>NUCLEOTIDE SEQUENCE</scope>
    <source>
        <strain evidence="1">VT137</strain>
    </source>
</reference>